<dbReference type="PANTHER" id="PTHR36566">
    <property type="entry name" value="NICKEL INSERTION PROTEIN-RELATED"/>
    <property type="match status" value="1"/>
</dbReference>
<dbReference type="NCBIfam" id="TIGR00299">
    <property type="entry name" value="nickel pincer cofactor biosynthesis protein LarC"/>
    <property type="match status" value="1"/>
</dbReference>
<dbReference type="GO" id="GO:0016829">
    <property type="term" value="F:lyase activity"/>
    <property type="evidence" value="ECO:0007669"/>
    <property type="project" value="UniProtKB-UniRule"/>
</dbReference>
<keyword evidence="2" id="KW-0456">Lyase</keyword>
<sequence>MSNLPPTERWAYFDCFSGLSGDMTLGAMLDLGLEAADLEGILNSLEIGRLRLEVREASKEHLRGVKVGFHLEASPKVRTYAQIRTLLETSPLPERTRNLSLAMFRLLGEVEARIHGQPLETVHFHELGATDTILDVVGVAFGVEQLGITRVFVSPIPLGWGMIAGAHGRLPNPAPAALELLKGLPIYGTDLPGELVTPTGAAILRALEAEGELCPPLRLQRVGYGAGSLDLPGHPNLLRLYLGEPLTARPGLREKVLLCETHLDDMIPELYEPLMERLFAAGALDVALAAIQMKKNRPGVRVTVISPLAARESILETLFRHSTTLGVRLLEVERVAARRWEDTVATPYGPLRVKVMEYAGHRRFMPEYEDCRRLAEKHGLPLLEIYRLIPNC</sequence>
<dbReference type="Pfam" id="PF01969">
    <property type="entry name" value="Ni_insertion"/>
    <property type="match status" value="1"/>
</dbReference>
<dbReference type="Gene3D" id="3.30.70.1380">
    <property type="entry name" value="Transcriptional regulatory protein pf0864 domain like"/>
    <property type="match status" value="1"/>
</dbReference>
<proteinExistence type="inferred from homology"/>
<dbReference type="Gene3D" id="3.10.20.300">
    <property type="entry name" value="mk0293 like domain"/>
    <property type="match status" value="1"/>
</dbReference>
<evidence type="ECO:0000256" key="2">
    <source>
        <dbReference type="HAMAP-Rule" id="MF_01074"/>
    </source>
</evidence>
<dbReference type="EMBL" id="DTHB01000060">
    <property type="protein sequence ID" value="HGB15649.1"/>
    <property type="molecule type" value="Genomic_DNA"/>
</dbReference>
<protein>
    <recommendedName>
        <fullName evidence="2">Putative nickel insertion protein</fullName>
    </recommendedName>
</protein>
<dbReference type="AlphaFoldDB" id="A0A7C3WIQ6"/>
<dbReference type="GO" id="GO:0016151">
    <property type="term" value="F:nickel cation binding"/>
    <property type="evidence" value="ECO:0007669"/>
    <property type="project" value="UniProtKB-UniRule"/>
</dbReference>
<evidence type="ECO:0000313" key="3">
    <source>
        <dbReference type="EMBL" id="HGB15649.1"/>
    </source>
</evidence>
<dbReference type="HAMAP" id="MF_01074">
    <property type="entry name" value="LarC"/>
    <property type="match status" value="1"/>
</dbReference>
<dbReference type="InterPro" id="IPR002822">
    <property type="entry name" value="Ni_insertion"/>
</dbReference>
<comment type="similarity">
    <text evidence="2">Belongs to the LarC family.</text>
</comment>
<organism evidence="3">
    <name type="scientific">Desulfobacca acetoxidans</name>
    <dbReference type="NCBI Taxonomy" id="60893"/>
    <lineage>
        <taxon>Bacteria</taxon>
        <taxon>Pseudomonadati</taxon>
        <taxon>Thermodesulfobacteriota</taxon>
        <taxon>Desulfobaccia</taxon>
        <taxon>Desulfobaccales</taxon>
        <taxon>Desulfobaccaceae</taxon>
        <taxon>Desulfobacca</taxon>
    </lineage>
</organism>
<dbReference type="PANTHER" id="PTHR36566:SF1">
    <property type="entry name" value="PYRIDINIUM-3,5-BISTHIOCARBOXYLIC ACID MONONUCLEOTIDE NICKEL INSERTION PROTEIN"/>
    <property type="match status" value="1"/>
</dbReference>
<comment type="caution">
    <text evidence="3">The sequence shown here is derived from an EMBL/GenBank/DDBJ whole genome shotgun (WGS) entry which is preliminary data.</text>
</comment>
<keyword evidence="1 2" id="KW-0533">Nickel</keyword>
<reference evidence="3" key="1">
    <citation type="journal article" date="2020" name="mSystems">
        <title>Genome- and Community-Level Interaction Insights into Carbon Utilization and Element Cycling Functions of Hydrothermarchaeota in Hydrothermal Sediment.</title>
        <authorList>
            <person name="Zhou Z."/>
            <person name="Liu Y."/>
            <person name="Xu W."/>
            <person name="Pan J."/>
            <person name="Luo Z.H."/>
            <person name="Li M."/>
        </authorList>
    </citation>
    <scope>NUCLEOTIDE SEQUENCE [LARGE SCALE GENOMIC DNA]</scope>
    <source>
        <strain evidence="3">SpSt-776</strain>
    </source>
</reference>
<accession>A0A7C3WIQ6</accession>
<evidence type="ECO:0000256" key="1">
    <source>
        <dbReference type="ARBA" id="ARBA00022596"/>
    </source>
</evidence>
<gene>
    <name evidence="3" type="primary">larC</name>
    <name evidence="3" type="ORF">ENV62_10505</name>
</gene>
<name>A0A7C3WIQ6_9BACT</name>